<dbReference type="SUPFAM" id="SSF81383">
    <property type="entry name" value="F-box domain"/>
    <property type="match status" value="1"/>
</dbReference>
<comment type="caution">
    <text evidence="5">The sequence shown here is derived from an EMBL/GenBank/DDBJ whole genome shotgun (WGS) entry which is preliminary data.</text>
</comment>
<dbReference type="PROSITE" id="PS50181">
    <property type="entry name" value="FBOX"/>
    <property type="match status" value="1"/>
</dbReference>
<dbReference type="InterPro" id="IPR015943">
    <property type="entry name" value="WD40/YVTN_repeat-like_dom_sf"/>
</dbReference>
<dbReference type="InterPro" id="IPR019775">
    <property type="entry name" value="WD40_repeat_CS"/>
</dbReference>
<protein>
    <submittedName>
        <fullName evidence="5">F-box/WD repeat-containing protein 2</fullName>
    </submittedName>
</protein>
<dbReference type="InterPro" id="IPR001810">
    <property type="entry name" value="F-box_dom"/>
</dbReference>
<proteinExistence type="predicted"/>
<dbReference type="InterPro" id="IPR042627">
    <property type="entry name" value="FBXW2"/>
</dbReference>
<evidence type="ECO:0000259" key="4">
    <source>
        <dbReference type="PROSITE" id="PS50181"/>
    </source>
</evidence>
<feature type="domain" description="F-box" evidence="4">
    <location>
        <begin position="61"/>
        <end position="108"/>
    </location>
</feature>
<dbReference type="AlphaFoldDB" id="A0A5N5TIC2"/>
<dbReference type="Gene3D" id="2.130.10.10">
    <property type="entry name" value="YVTN repeat-like/Quinoprotein amine dehydrogenase"/>
    <property type="match status" value="2"/>
</dbReference>
<evidence type="ECO:0000256" key="2">
    <source>
        <dbReference type="ARBA" id="ARBA00022737"/>
    </source>
</evidence>
<evidence type="ECO:0000256" key="1">
    <source>
        <dbReference type="ARBA" id="ARBA00022574"/>
    </source>
</evidence>
<dbReference type="PANTHER" id="PTHR44436:SF1">
    <property type="entry name" value="F-BOX_WD REPEAT-CONTAINING PROTEIN 2"/>
    <property type="match status" value="1"/>
</dbReference>
<dbReference type="Proteomes" id="UP000326759">
    <property type="component" value="Unassembled WGS sequence"/>
</dbReference>
<reference evidence="5 6" key="1">
    <citation type="journal article" date="2019" name="PLoS Biol.">
        <title>Sex chromosomes control vertical transmission of feminizing Wolbachia symbionts in an isopod.</title>
        <authorList>
            <person name="Becking T."/>
            <person name="Chebbi M.A."/>
            <person name="Giraud I."/>
            <person name="Moumen B."/>
            <person name="Laverre T."/>
            <person name="Caubet Y."/>
            <person name="Peccoud J."/>
            <person name="Gilbert C."/>
            <person name="Cordaux R."/>
        </authorList>
    </citation>
    <scope>NUCLEOTIDE SEQUENCE [LARGE SCALE GENOMIC DNA]</scope>
    <source>
        <strain evidence="5">ANa2</strain>
        <tissue evidence="5">Whole body excluding digestive tract and cuticle</tissue>
    </source>
</reference>
<dbReference type="EMBL" id="SEYY01002059">
    <property type="protein sequence ID" value="KAB7504965.1"/>
    <property type="molecule type" value="Genomic_DNA"/>
</dbReference>
<accession>A0A5N5TIC2</accession>
<gene>
    <name evidence="5" type="primary">FBXW2</name>
    <name evidence="5" type="ORF">Anas_00621</name>
</gene>
<dbReference type="PROSITE" id="PS50082">
    <property type="entry name" value="WD_REPEATS_2"/>
    <property type="match status" value="1"/>
</dbReference>
<dbReference type="InterPro" id="IPR036322">
    <property type="entry name" value="WD40_repeat_dom_sf"/>
</dbReference>
<keyword evidence="1 3" id="KW-0853">WD repeat</keyword>
<dbReference type="PROSITE" id="PS00678">
    <property type="entry name" value="WD_REPEATS_1"/>
    <property type="match status" value="1"/>
</dbReference>
<evidence type="ECO:0000256" key="3">
    <source>
        <dbReference type="PROSITE-ProRule" id="PRU00221"/>
    </source>
</evidence>
<dbReference type="PANTHER" id="PTHR44436">
    <property type="entry name" value="F-BOX/WD REPEAT-CONTAINING PROTEIN 2"/>
    <property type="match status" value="1"/>
</dbReference>
<organism evidence="5 6">
    <name type="scientific">Armadillidium nasatum</name>
    <dbReference type="NCBI Taxonomy" id="96803"/>
    <lineage>
        <taxon>Eukaryota</taxon>
        <taxon>Metazoa</taxon>
        <taxon>Ecdysozoa</taxon>
        <taxon>Arthropoda</taxon>
        <taxon>Crustacea</taxon>
        <taxon>Multicrustacea</taxon>
        <taxon>Malacostraca</taxon>
        <taxon>Eumalacostraca</taxon>
        <taxon>Peracarida</taxon>
        <taxon>Isopoda</taxon>
        <taxon>Oniscidea</taxon>
        <taxon>Crinocheta</taxon>
        <taxon>Armadillidiidae</taxon>
        <taxon>Armadillidium</taxon>
    </lineage>
</organism>
<dbReference type="SUPFAM" id="SSF50978">
    <property type="entry name" value="WD40 repeat-like"/>
    <property type="match status" value="1"/>
</dbReference>
<dbReference type="Pfam" id="PF00400">
    <property type="entry name" value="WD40"/>
    <property type="match status" value="1"/>
</dbReference>
<dbReference type="InterPro" id="IPR001680">
    <property type="entry name" value="WD40_rpt"/>
</dbReference>
<dbReference type="InterPro" id="IPR036047">
    <property type="entry name" value="F-box-like_dom_sf"/>
</dbReference>
<dbReference type="PROSITE" id="PS50294">
    <property type="entry name" value="WD_REPEATS_REGION"/>
    <property type="match status" value="1"/>
</dbReference>
<dbReference type="OrthoDB" id="538223at2759"/>
<keyword evidence="6" id="KW-1185">Reference proteome</keyword>
<feature type="repeat" description="WD" evidence="3">
    <location>
        <begin position="255"/>
        <end position="296"/>
    </location>
</feature>
<dbReference type="Gene3D" id="1.20.1280.50">
    <property type="match status" value="1"/>
</dbReference>
<keyword evidence="2" id="KW-0677">Repeat</keyword>
<evidence type="ECO:0000313" key="6">
    <source>
        <dbReference type="Proteomes" id="UP000326759"/>
    </source>
</evidence>
<name>A0A5N5TIC2_9CRUS</name>
<dbReference type="SMART" id="SM00256">
    <property type="entry name" value="FBOX"/>
    <property type="match status" value="1"/>
</dbReference>
<dbReference type="SMART" id="SM00320">
    <property type="entry name" value="WD40"/>
    <property type="match status" value="3"/>
</dbReference>
<dbReference type="Pfam" id="PF12937">
    <property type="entry name" value="F-box-like"/>
    <property type="match status" value="1"/>
</dbReference>
<evidence type="ECO:0000313" key="5">
    <source>
        <dbReference type="EMBL" id="KAB7504965.1"/>
    </source>
</evidence>
<sequence length="578" mass="66139">MTFSLSQNNFTMAEEKIEEFKEIFMSIPRNEQFSLFSSLLLSSDDYLKWRLKSLINTFDTPDFVTMLPPEIQMQIFSYIDGCSLLAACQVSKKWNELLKVFDIVWKKKCLEIGVCIKDKPPSYPWIKAFSKSMKQLHMIKEGSAFCEKFINLQNNNTLVKAVDYNDGYLCTVSNDDCISIWVLDLNVPILTFPVYHTVSCVKFKPGFVMVCGHFSGILTSWDLSEMNDLCYRVQNGNFIVPINYGSTFSLLLMKYKMHGGPVFSCDFDQELEVLISGGGDKNIKFWDIRSGALLHSINSDSQWVLKVVLLPNFTETGHTVIAMRREAVDKYHWPKQAHHCSLDSSEAQNASKNLNLIQLTVSVPLNESDDVFTIPGFQINNRCIGLIIQDLQEKYATLNLFDLESFKKHATIPLQFKARKFLAMGDRFALFLSVGKALYTSSLVVVDIMTGKTVGSQTIPHSKMTTPDGSQLAIGDTRWLDGLRGWEFFDDEFLLGKEENFSTNVKPSAYSEHEFKTDYSFDECLGRCITNDICRKQIPKSLNSERRFLILASGLKSENGKFFSLWWRRRFDIKTKME</sequence>